<reference evidence="10 11" key="2">
    <citation type="submission" date="2016-08" db="EMBL/GenBank/DDBJ databases">
        <title>Orenia metallireducens sp. nov. strain Z6, a Novel Metal-reducing Firmicute from the Deep Subsurface.</title>
        <authorList>
            <person name="Maxim B.I."/>
            <person name="Kenneth K."/>
            <person name="Flynn T.M."/>
            <person name="Oloughlin E.J."/>
            <person name="Locke R.A."/>
            <person name="Weber J.R."/>
            <person name="Egan S.M."/>
            <person name="Mackie R.I."/>
            <person name="Cann I.K."/>
        </authorList>
    </citation>
    <scope>NUCLEOTIDE SEQUENCE [LARGE SCALE GENOMIC DNA]</scope>
    <source>
        <strain evidence="10 11">Z6</strain>
    </source>
</reference>
<evidence type="ECO:0000256" key="3">
    <source>
        <dbReference type="ARBA" id="ARBA00022692"/>
    </source>
</evidence>
<comment type="caution">
    <text evidence="10">The sequence shown here is derived from an EMBL/GenBank/DDBJ whole genome shotgun (WGS) entry which is preliminary data.</text>
</comment>
<dbReference type="GO" id="GO:0005886">
    <property type="term" value="C:plasma membrane"/>
    <property type="evidence" value="ECO:0007669"/>
    <property type="project" value="UniProtKB-SubCell"/>
</dbReference>
<keyword evidence="3 7" id="KW-0812">Transmembrane</keyword>
<protein>
    <recommendedName>
        <fullName evidence="7 8">Cell division protein FtsL</fullName>
    </recommendedName>
</protein>
<dbReference type="RefSeq" id="WP_068715258.1">
    <property type="nucleotide sequence ID" value="NZ_LWDV01000006.1"/>
</dbReference>
<dbReference type="AlphaFoldDB" id="A0A1C0ACN2"/>
<keyword evidence="2 7" id="KW-0132">Cell division</keyword>
<evidence type="ECO:0000313" key="11">
    <source>
        <dbReference type="Proteomes" id="UP000093514"/>
    </source>
</evidence>
<evidence type="ECO:0000256" key="6">
    <source>
        <dbReference type="ARBA" id="ARBA00023306"/>
    </source>
</evidence>
<proteinExistence type="inferred from homology"/>
<dbReference type="Pfam" id="PF04977">
    <property type="entry name" value="DivIC"/>
    <property type="match status" value="1"/>
</dbReference>
<organism evidence="10 11">
    <name type="scientific">Orenia metallireducens</name>
    <dbReference type="NCBI Taxonomy" id="1413210"/>
    <lineage>
        <taxon>Bacteria</taxon>
        <taxon>Bacillati</taxon>
        <taxon>Bacillota</taxon>
        <taxon>Clostridia</taxon>
        <taxon>Halanaerobiales</taxon>
        <taxon>Halobacteroidaceae</taxon>
        <taxon>Orenia</taxon>
    </lineage>
</organism>
<sequence>MVKRPRREYLDHHQGGIRRNTQHKVRQKQDNDTFKLMFFYSFLLFLVGIVFIIYINQYVQISRLNFQIEKLKEQRDELKTKKAYLQLEISSLKSLERIEEIAKNELGMAEPAEINYIVMAEPEDNKSQDINLAKNTGKEIDATKKKSIKDRIFAWFNNISQVQAGTLDE</sequence>
<dbReference type="Proteomes" id="UP000093514">
    <property type="component" value="Unassembled WGS sequence"/>
</dbReference>
<dbReference type="InterPro" id="IPR007060">
    <property type="entry name" value="FtsL/DivIC"/>
</dbReference>
<dbReference type="OrthoDB" id="1727248at2"/>
<reference evidence="11" key="1">
    <citation type="submission" date="2016-07" db="EMBL/GenBank/DDBJ databases">
        <authorList>
            <person name="Florea S."/>
            <person name="Webb J.S."/>
            <person name="Jaromczyk J."/>
            <person name="Schardl C.L."/>
        </authorList>
    </citation>
    <scope>NUCLEOTIDE SEQUENCE [LARGE SCALE GENOMIC DNA]</scope>
    <source>
        <strain evidence="11">Z6</strain>
    </source>
</reference>
<feature type="transmembrane region" description="Helical" evidence="7">
    <location>
        <begin position="36"/>
        <end position="55"/>
    </location>
</feature>
<evidence type="ECO:0000256" key="1">
    <source>
        <dbReference type="ARBA" id="ARBA00022475"/>
    </source>
</evidence>
<accession>A0A1C0ACN2</accession>
<evidence type="ECO:0000313" key="10">
    <source>
        <dbReference type="EMBL" id="OCL28126.1"/>
    </source>
</evidence>
<dbReference type="NCBIfam" id="TIGR02209">
    <property type="entry name" value="ftsL_broad"/>
    <property type="match status" value="1"/>
</dbReference>
<evidence type="ECO:0000256" key="4">
    <source>
        <dbReference type="ARBA" id="ARBA00022989"/>
    </source>
</evidence>
<gene>
    <name evidence="7" type="primary">ftsL</name>
    <name evidence="10" type="ORF">U472_02755</name>
</gene>
<dbReference type="EMBL" id="LWDV01000006">
    <property type="protein sequence ID" value="OCL28126.1"/>
    <property type="molecule type" value="Genomic_DNA"/>
</dbReference>
<evidence type="ECO:0000256" key="7">
    <source>
        <dbReference type="HAMAP-Rule" id="MF_00910"/>
    </source>
</evidence>
<keyword evidence="5 7" id="KW-0472">Membrane</keyword>
<comment type="function">
    <text evidence="7">Essential cell division protein.</text>
</comment>
<dbReference type="GO" id="GO:0032153">
    <property type="term" value="C:cell division site"/>
    <property type="evidence" value="ECO:0007669"/>
    <property type="project" value="UniProtKB-UniRule"/>
</dbReference>
<keyword evidence="11" id="KW-1185">Reference proteome</keyword>
<comment type="subcellular location">
    <subcellularLocation>
        <location evidence="7">Cell membrane</location>
        <topology evidence="7">Single-pass type II membrane protein</topology>
    </subcellularLocation>
    <text evidence="7">Localizes to the division septum where it forms a ring structure.</text>
</comment>
<evidence type="ECO:0000256" key="5">
    <source>
        <dbReference type="ARBA" id="ARBA00023136"/>
    </source>
</evidence>
<dbReference type="InterPro" id="IPR011922">
    <property type="entry name" value="Cell_div_FtsL"/>
</dbReference>
<evidence type="ECO:0000256" key="9">
    <source>
        <dbReference type="SAM" id="Coils"/>
    </source>
</evidence>
<evidence type="ECO:0000256" key="2">
    <source>
        <dbReference type="ARBA" id="ARBA00022618"/>
    </source>
</evidence>
<keyword evidence="1 7" id="KW-1003">Cell membrane</keyword>
<keyword evidence="9" id="KW-0175">Coiled coil</keyword>
<comment type="similarity">
    <text evidence="7">Belongs to the FtsL family.</text>
</comment>
<dbReference type="GO" id="GO:0043093">
    <property type="term" value="P:FtsZ-dependent cytokinesis"/>
    <property type="evidence" value="ECO:0007669"/>
    <property type="project" value="UniProtKB-UniRule"/>
</dbReference>
<dbReference type="HAMAP" id="MF_00910">
    <property type="entry name" value="FtsL"/>
    <property type="match status" value="1"/>
</dbReference>
<evidence type="ECO:0000256" key="8">
    <source>
        <dbReference type="NCBIfam" id="TIGR02209"/>
    </source>
</evidence>
<keyword evidence="4 7" id="KW-1133">Transmembrane helix</keyword>
<feature type="coiled-coil region" evidence="9">
    <location>
        <begin position="61"/>
        <end position="88"/>
    </location>
</feature>
<keyword evidence="6 7" id="KW-0131">Cell cycle</keyword>
<name>A0A1C0ACN2_9FIRM</name>